<dbReference type="PANTHER" id="PTHR12338:SF8">
    <property type="entry name" value="HEME_HEMOPEXIN-BINDING PROTEIN"/>
    <property type="match status" value="1"/>
</dbReference>
<dbReference type="InterPro" id="IPR012334">
    <property type="entry name" value="Pectin_lyas_fold"/>
</dbReference>
<protein>
    <submittedName>
        <fullName evidence="6">Filamentous hemagglutinin N-terminal domain-containing protein</fullName>
    </submittedName>
</protein>
<organism evidence="6">
    <name type="scientific">Salmonella enterica</name>
    <name type="common">Salmonella choleraesuis</name>
    <dbReference type="NCBI Taxonomy" id="28901"/>
    <lineage>
        <taxon>Bacteria</taxon>
        <taxon>Pseudomonadati</taxon>
        <taxon>Pseudomonadota</taxon>
        <taxon>Gammaproteobacteria</taxon>
        <taxon>Enterobacterales</taxon>
        <taxon>Enterobacteriaceae</taxon>
        <taxon>Salmonella</taxon>
    </lineage>
</organism>
<evidence type="ECO:0000259" key="5">
    <source>
        <dbReference type="SMART" id="SM00912"/>
    </source>
</evidence>
<evidence type="ECO:0000256" key="4">
    <source>
        <dbReference type="SAM" id="Phobius"/>
    </source>
</evidence>
<evidence type="ECO:0000256" key="2">
    <source>
        <dbReference type="ARBA" id="ARBA00022525"/>
    </source>
</evidence>
<evidence type="ECO:0000256" key="3">
    <source>
        <dbReference type="ARBA" id="ARBA00022729"/>
    </source>
</evidence>
<keyword evidence="4" id="KW-1133">Transmembrane helix</keyword>
<dbReference type="EMBL" id="AAMHAO010000016">
    <property type="protein sequence ID" value="EDH2826680.1"/>
    <property type="molecule type" value="Genomic_DNA"/>
</dbReference>
<dbReference type="SUPFAM" id="SSF51126">
    <property type="entry name" value="Pectin lyase-like"/>
    <property type="match status" value="1"/>
</dbReference>
<dbReference type="InterPro" id="IPR011050">
    <property type="entry name" value="Pectin_lyase_fold/virulence"/>
</dbReference>
<evidence type="ECO:0000256" key="1">
    <source>
        <dbReference type="ARBA" id="ARBA00004613"/>
    </source>
</evidence>
<keyword evidence="2" id="KW-0964">Secreted</keyword>
<feature type="transmembrane region" description="Helical" evidence="4">
    <location>
        <begin position="49"/>
        <end position="73"/>
    </location>
</feature>
<gene>
    <name evidence="6" type="ORF">GC738_23590</name>
</gene>
<keyword evidence="3" id="KW-0732">Signal</keyword>
<sequence>MNKIYKLKYDRRRNQLVAVSELTTGAGKEATGSVAGLCGLQGVSTFRRLLGTLTPLAVLTGLVIGMLPGLALANPDLPVGGQVVAGQGSISTSGNQMTIHQGTHGLVTNWNSFDIGQNHTVQFVQPDSSAVALNRVTGGHESQILGTLTANGQVMLVNPAGVMFGKGAKVNTAGLLASTKNISTEDFMAGRYTFSGGSHPGAEIVNQGSLTTTKGGYIVLAADRVRNSGSITTPSGKTVLAAADRVTLQLDNTGLASVSVNGSVVNALVENSGLIAATNGQVYLTARGKDMLLNTVVNNSGTVEARGLNQQGGEIVLDGGDSGVVSQSGMLLADSETGRGGKITVQGANIHLTGGSRTSATGRTGGGGVYVGGGWQGKDAAIRNASKVVMDKSATIDVSATESGNGGSAVLWSDDYTNFRGTVLARGGLQGGDGGRVETSSHHNLQAFGDVDASAAYGNAGEWLLDPFDISIVSGSTDTNINEGTSNNGIFTPDSAGSQVSNNTINARLNNGTSVTIKTAKENSGSNQWGNITVNADISHTATNNVSLTLNADGNINITNHNITSSSGKLDVNLSGAGSHDGTITLNNATISSNGGNITLGQPDSSASGGLNISITNKTVLNAAAASNPSAATNGNITLTANNGTITLSSADLTGSNITINASSGTGDAVVINSASNLTADTNLTVTGSGNKYGIHTWANSSFSAGGTLTMTGNASSGTDGAVNSGGINVSAKNVVIEGTAGAANGQGLKIDSINSTMSGGNLMLNGTVTGTGGVGVTLTNASTVGGGNLTVNGSSASGRGVVLNGSHVSAGNVTLNGNVPSGGGAGVSLGNVSITATGNISVSGKGFDSSGGALSVTGNNTFSAQNTVLSGEAGRNNVGTLLNGSLNVTQGNLSVTGTSHHYNSGSFRGLKANGLNLTVSSGSLSLTGKSVEFEGRGPQSGAVAGLELTNVSLSADSASLTGSSVDSG</sequence>
<dbReference type="SMART" id="SM00710">
    <property type="entry name" value="PbH1"/>
    <property type="match status" value="6"/>
</dbReference>
<dbReference type="GO" id="GO:0005576">
    <property type="term" value="C:extracellular region"/>
    <property type="evidence" value="ECO:0007669"/>
    <property type="project" value="UniProtKB-SubCell"/>
</dbReference>
<keyword evidence="4" id="KW-0472">Membrane</keyword>
<dbReference type="PANTHER" id="PTHR12338">
    <property type="entry name" value="AUTOTRANSPORTER"/>
    <property type="match status" value="1"/>
</dbReference>
<accession>A0A633LEB5</accession>
<dbReference type="Pfam" id="PF05860">
    <property type="entry name" value="TPS"/>
    <property type="match status" value="1"/>
</dbReference>
<dbReference type="Pfam" id="PF13018">
    <property type="entry name" value="ESPR"/>
    <property type="match status" value="1"/>
</dbReference>
<dbReference type="InterPro" id="IPR024973">
    <property type="entry name" value="ESPR"/>
</dbReference>
<proteinExistence type="predicted"/>
<feature type="non-terminal residue" evidence="6">
    <location>
        <position position="969"/>
    </location>
</feature>
<dbReference type="SMART" id="SM00912">
    <property type="entry name" value="Haemagg_act"/>
    <property type="match status" value="1"/>
</dbReference>
<reference evidence="6" key="1">
    <citation type="submission" date="2019-10" db="EMBL/GenBank/DDBJ databases">
        <authorList>
            <consortium name="PulseNet: The National Subtyping Network for Foodborne Disease Surveillance"/>
            <person name="Tarr C.L."/>
            <person name="Trees E."/>
            <person name="Katz L.S."/>
            <person name="Carleton-Romer H.A."/>
            <person name="Stroika S."/>
            <person name="Kucerova Z."/>
            <person name="Roache K.F."/>
            <person name="Sabol A.L."/>
            <person name="Besser J."/>
            <person name="Gerner-Smidt P."/>
        </authorList>
    </citation>
    <scope>NUCLEOTIDE SEQUENCE</scope>
    <source>
        <strain evidence="6">PNUSAS107973</strain>
    </source>
</reference>
<dbReference type="InterPro" id="IPR008638">
    <property type="entry name" value="FhaB/CdiA-like_TPS"/>
</dbReference>
<dbReference type="InterPro" id="IPR006626">
    <property type="entry name" value="PbH1"/>
</dbReference>
<comment type="subcellular location">
    <subcellularLocation>
        <location evidence="1">Secreted</location>
    </subcellularLocation>
</comment>
<evidence type="ECO:0000313" key="6">
    <source>
        <dbReference type="EMBL" id="EDH2826680.1"/>
    </source>
</evidence>
<dbReference type="Gene3D" id="2.160.20.10">
    <property type="entry name" value="Single-stranded right-handed beta-helix, Pectin lyase-like"/>
    <property type="match status" value="1"/>
</dbReference>
<comment type="caution">
    <text evidence="6">The sequence shown here is derived from an EMBL/GenBank/DDBJ whole genome shotgun (WGS) entry which is preliminary data.</text>
</comment>
<dbReference type="NCBIfam" id="TIGR01901">
    <property type="entry name" value="adhes_NPXG"/>
    <property type="match status" value="1"/>
</dbReference>
<keyword evidence="4" id="KW-0812">Transmembrane</keyword>
<feature type="domain" description="Filamentous haemagglutinin FhaB/tRNA nuclease CdiA-like TPS" evidence="5">
    <location>
        <begin position="74"/>
        <end position="186"/>
    </location>
</feature>
<dbReference type="AlphaFoldDB" id="A0A633LEB5"/>
<dbReference type="InterPro" id="IPR050909">
    <property type="entry name" value="Bact_Autotransporter_VF"/>
</dbReference>
<name>A0A633LEB5_SALER</name>